<evidence type="ECO:0000313" key="8">
    <source>
        <dbReference type="Proteomes" id="UP001501637"/>
    </source>
</evidence>
<dbReference type="InterPro" id="IPR050109">
    <property type="entry name" value="HTH-type_TetR-like_transc_reg"/>
</dbReference>
<dbReference type="InterPro" id="IPR036271">
    <property type="entry name" value="Tet_transcr_reg_TetR-rel_C_sf"/>
</dbReference>
<keyword evidence="8" id="KW-1185">Reference proteome</keyword>
<feature type="compositionally biased region" description="Polar residues" evidence="5">
    <location>
        <begin position="1"/>
        <end position="17"/>
    </location>
</feature>
<dbReference type="Pfam" id="PF00440">
    <property type="entry name" value="TetR_N"/>
    <property type="match status" value="1"/>
</dbReference>
<dbReference type="PANTHER" id="PTHR30055:SF151">
    <property type="entry name" value="TRANSCRIPTIONAL REGULATORY PROTEIN"/>
    <property type="match status" value="1"/>
</dbReference>
<evidence type="ECO:0000256" key="5">
    <source>
        <dbReference type="SAM" id="MobiDB-lite"/>
    </source>
</evidence>
<feature type="domain" description="HTH tetR-type" evidence="6">
    <location>
        <begin position="37"/>
        <end position="97"/>
    </location>
</feature>
<proteinExistence type="predicted"/>
<reference evidence="8" key="1">
    <citation type="journal article" date="2019" name="Int. J. Syst. Evol. Microbiol.">
        <title>The Global Catalogue of Microorganisms (GCM) 10K type strain sequencing project: providing services to taxonomists for standard genome sequencing and annotation.</title>
        <authorList>
            <consortium name="The Broad Institute Genomics Platform"/>
            <consortium name="The Broad Institute Genome Sequencing Center for Infectious Disease"/>
            <person name="Wu L."/>
            <person name="Ma J."/>
        </authorList>
    </citation>
    <scope>NUCLEOTIDE SEQUENCE [LARGE SCALE GENOMIC DNA]</scope>
    <source>
        <strain evidence="8">JCM 9092</strain>
    </source>
</reference>
<name>A0ABP6MCK8_9ACTN</name>
<evidence type="ECO:0000313" key="7">
    <source>
        <dbReference type="EMBL" id="GAA3100884.1"/>
    </source>
</evidence>
<dbReference type="InterPro" id="IPR009057">
    <property type="entry name" value="Homeodomain-like_sf"/>
</dbReference>
<keyword evidence="3" id="KW-0804">Transcription</keyword>
<evidence type="ECO:0000259" key="6">
    <source>
        <dbReference type="PROSITE" id="PS50977"/>
    </source>
</evidence>
<dbReference type="EMBL" id="BAAAUG010000038">
    <property type="protein sequence ID" value="GAA3100884.1"/>
    <property type="molecule type" value="Genomic_DNA"/>
</dbReference>
<evidence type="ECO:0000256" key="1">
    <source>
        <dbReference type="ARBA" id="ARBA00023015"/>
    </source>
</evidence>
<evidence type="ECO:0000256" key="4">
    <source>
        <dbReference type="PROSITE-ProRule" id="PRU00335"/>
    </source>
</evidence>
<gene>
    <name evidence="7" type="ORF">GCM10010449_25060</name>
</gene>
<dbReference type="RefSeq" id="WP_344520771.1">
    <property type="nucleotide sequence ID" value="NZ_BAAAUG010000038.1"/>
</dbReference>
<protein>
    <submittedName>
        <fullName evidence="7">TetR/AcrR family transcriptional regulator</fullName>
    </submittedName>
</protein>
<dbReference type="SUPFAM" id="SSF46689">
    <property type="entry name" value="Homeodomain-like"/>
    <property type="match status" value="1"/>
</dbReference>
<dbReference type="Gene3D" id="1.10.10.60">
    <property type="entry name" value="Homeodomain-like"/>
    <property type="match status" value="1"/>
</dbReference>
<evidence type="ECO:0000256" key="3">
    <source>
        <dbReference type="ARBA" id="ARBA00023163"/>
    </source>
</evidence>
<sequence length="261" mass="28500">MTSTNGGDTQRTGSDITRSLELLWGEGERPTRGPKPGLTLDRIVTEAVRLADAEGLSAVSMRRLSTELGTGTMSLYRYVPGKGELLDLMLDRVNTVSGESQPPPGGWREAVEAYARETLVLHREHPWLLQVNQARPVLGPGSVGGLERTLSGIESMGLTDPELIGVIVMVEGYVTGVARTQLHEVEATKKSGLSDEAFWEAQYPTLERIMNSGRYPHLAGLSDDAFGRDFDHFEFGLQRLLDGLDVLVAGREAENPDTRKA</sequence>
<dbReference type="PANTHER" id="PTHR30055">
    <property type="entry name" value="HTH-TYPE TRANSCRIPTIONAL REGULATOR RUTR"/>
    <property type="match status" value="1"/>
</dbReference>
<accession>A0ABP6MCK8</accession>
<dbReference type="InterPro" id="IPR004111">
    <property type="entry name" value="Repressor_TetR_C"/>
</dbReference>
<dbReference type="PROSITE" id="PS50977">
    <property type="entry name" value="HTH_TETR_2"/>
    <property type="match status" value="1"/>
</dbReference>
<dbReference type="SUPFAM" id="SSF48498">
    <property type="entry name" value="Tetracyclin repressor-like, C-terminal domain"/>
    <property type="match status" value="1"/>
</dbReference>
<organism evidence="7 8">
    <name type="scientific">Streptomyces rectiviolaceus</name>
    <dbReference type="NCBI Taxonomy" id="332591"/>
    <lineage>
        <taxon>Bacteria</taxon>
        <taxon>Bacillati</taxon>
        <taxon>Actinomycetota</taxon>
        <taxon>Actinomycetes</taxon>
        <taxon>Kitasatosporales</taxon>
        <taxon>Streptomycetaceae</taxon>
        <taxon>Streptomyces</taxon>
    </lineage>
</organism>
<dbReference type="InterPro" id="IPR001647">
    <property type="entry name" value="HTH_TetR"/>
</dbReference>
<dbReference type="Pfam" id="PF02909">
    <property type="entry name" value="TetR_C_1"/>
    <property type="match status" value="1"/>
</dbReference>
<keyword evidence="1" id="KW-0805">Transcription regulation</keyword>
<dbReference type="Gene3D" id="1.10.357.10">
    <property type="entry name" value="Tetracycline Repressor, domain 2"/>
    <property type="match status" value="1"/>
</dbReference>
<feature type="region of interest" description="Disordered" evidence="5">
    <location>
        <begin position="1"/>
        <end position="37"/>
    </location>
</feature>
<keyword evidence="2 4" id="KW-0238">DNA-binding</keyword>
<evidence type="ECO:0000256" key="2">
    <source>
        <dbReference type="ARBA" id="ARBA00023125"/>
    </source>
</evidence>
<dbReference type="Proteomes" id="UP001501637">
    <property type="component" value="Unassembled WGS sequence"/>
</dbReference>
<feature type="DNA-binding region" description="H-T-H motif" evidence="4">
    <location>
        <begin position="60"/>
        <end position="79"/>
    </location>
</feature>
<comment type="caution">
    <text evidence="7">The sequence shown here is derived from an EMBL/GenBank/DDBJ whole genome shotgun (WGS) entry which is preliminary data.</text>
</comment>